<evidence type="ECO:0000259" key="1">
    <source>
        <dbReference type="Pfam" id="PF22950"/>
    </source>
</evidence>
<gene>
    <name evidence="2" type="primary">DCUN1D3</name>
    <name evidence="2" type="ORF">g.18684</name>
</gene>
<dbReference type="InterPro" id="IPR054290">
    <property type="entry name" value="DUF7026"/>
</dbReference>
<feature type="domain" description="DUF7026" evidence="1">
    <location>
        <begin position="129"/>
        <end position="181"/>
    </location>
</feature>
<dbReference type="EMBL" id="GDJX01018978">
    <property type="protein sequence ID" value="JAT48958.1"/>
    <property type="molecule type" value="Transcribed_RNA"/>
</dbReference>
<reference evidence="2" key="1">
    <citation type="submission" date="2015-07" db="EMBL/GenBank/DDBJ databases">
        <title>Transcriptome Assembly of Anthurium amnicola.</title>
        <authorList>
            <person name="Suzuki J."/>
        </authorList>
    </citation>
    <scope>NUCLEOTIDE SEQUENCE</scope>
</reference>
<proteinExistence type="predicted"/>
<protein>
    <submittedName>
        <fullName evidence="2">DCN1-like protein 3</fullName>
    </submittedName>
</protein>
<name>A0A1D1Y2W2_9ARAE</name>
<evidence type="ECO:0000313" key="2">
    <source>
        <dbReference type="EMBL" id="JAT48958.1"/>
    </source>
</evidence>
<dbReference type="Pfam" id="PF22950">
    <property type="entry name" value="DUF7026"/>
    <property type="match status" value="1"/>
</dbReference>
<sequence length="230" mass="25762">MASRLRPLATEIPAAAVTPAGGTTFVFRNNKNPPPLCYASNRKGRGHLSSRIPILRNSKRGGNFLVQKRRPSLPLALCCASSSNSGGSGRDEKWVAEDEGADMEELLALFRRKVVVHVHPLEGTRREEEDAVRKGREMLFREFCLHLGLTPTEFMAMWWPPRGGGGPEERLRLVRDFLEEWGWRYRPLSPTAALEMLDEHVVGSLDGRAAAGPPPTAASPPRLLPHWWWR</sequence>
<accession>A0A1D1Y2W2</accession>
<dbReference type="AlphaFoldDB" id="A0A1D1Y2W2"/>
<organism evidence="2">
    <name type="scientific">Anthurium amnicola</name>
    <dbReference type="NCBI Taxonomy" id="1678845"/>
    <lineage>
        <taxon>Eukaryota</taxon>
        <taxon>Viridiplantae</taxon>
        <taxon>Streptophyta</taxon>
        <taxon>Embryophyta</taxon>
        <taxon>Tracheophyta</taxon>
        <taxon>Spermatophyta</taxon>
        <taxon>Magnoliopsida</taxon>
        <taxon>Liliopsida</taxon>
        <taxon>Araceae</taxon>
        <taxon>Pothoideae</taxon>
        <taxon>Potheae</taxon>
        <taxon>Anthurium</taxon>
    </lineage>
</organism>